<evidence type="ECO:0000313" key="6">
    <source>
        <dbReference type="Proteomes" id="UP000028542"/>
    </source>
</evidence>
<gene>
    <name evidence="5" type="ORF">IO99_06655</name>
</gene>
<dbReference type="Gene3D" id="3.40.630.30">
    <property type="match status" value="1"/>
</dbReference>
<dbReference type="Pfam" id="PF13302">
    <property type="entry name" value="Acetyltransf_3"/>
    <property type="match status" value="1"/>
</dbReference>
<dbReference type="PANTHER" id="PTHR43792">
    <property type="entry name" value="GNAT FAMILY, PUTATIVE (AFU_ORTHOLOGUE AFUA_3G00765)-RELATED-RELATED"/>
    <property type="match status" value="1"/>
</dbReference>
<dbReference type="STRING" id="318464.IO99_06655"/>
<dbReference type="InterPro" id="IPR051531">
    <property type="entry name" value="N-acetyltransferase"/>
</dbReference>
<dbReference type="RefSeq" id="WP_035131495.1">
    <property type="nucleotide sequence ID" value="NZ_JPMD01000014.1"/>
</dbReference>
<sequence length="186" mass="21942">MYQVYETERLVLKVIDGSFAELVLDYFNRNREYLSQFDPLRSENFYKLENRKNAVEQELIEIIDGKQLRLWIFKKEDIGYERIIGTICFSNITKGFFLSCYVGYSIDCSEANKGYITEVLKKGIAVMFDEYKLHRIEATVMPKNISSLKVLEKLNFKNEGLSEKYQKINGKWEDHLHMVLLNPIVE</sequence>
<feature type="domain" description="N-acetyltransferase" evidence="4">
    <location>
        <begin position="24"/>
        <end position="183"/>
    </location>
</feature>
<protein>
    <submittedName>
        <fullName evidence="5">Alanine acetyltransferase</fullName>
    </submittedName>
</protein>
<dbReference type="PROSITE" id="PS51186">
    <property type="entry name" value="GNAT"/>
    <property type="match status" value="1"/>
</dbReference>
<evidence type="ECO:0000256" key="1">
    <source>
        <dbReference type="ARBA" id="ARBA00022679"/>
    </source>
</evidence>
<dbReference type="eggNOG" id="COG1670">
    <property type="taxonomic scope" value="Bacteria"/>
</dbReference>
<reference evidence="5 6" key="1">
    <citation type="submission" date="2014-07" db="EMBL/GenBank/DDBJ databases">
        <title>Draft genome of Clostridium sulfidigenes 113A isolated from sediments associated with methane hydrate from Krishna Godavari basin.</title>
        <authorList>
            <person name="Honkalas V.S."/>
            <person name="Dabir A.P."/>
            <person name="Arora P."/>
            <person name="Dhakephalkar P.K."/>
        </authorList>
    </citation>
    <scope>NUCLEOTIDE SEQUENCE [LARGE SCALE GENOMIC DNA]</scope>
    <source>
        <strain evidence="5 6">113A</strain>
    </source>
</reference>
<comment type="similarity">
    <text evidence="3">Belongs to the acetyltransferase family. RimJ subfamily.</text>
</comment>
<proteinExistence type="inferred from homology"/>
<accession>A0A084JE69</accession>
<comment type="caution">
    <text evidence="5">The sequence shown here is derived from an EMBL/GenBank/DDBJ whole genome shotgun (WGS) entry which is preliminary data.</text>
</comment>
<dbReference type="PANTHER" id="PTHR43792:SF8">
    <property type="entry name" value="[RIBOSOMAL PROTEIN US5]-ALANINE N-ACETYLTRANSFERASE"/>
    <property type="match status" value="1"/>
</dbReference>
<dbReference type="Proteomes" id="UP000028542">
    <property type="component" value="Unassembled WGS sequence"/>
</dbReference>
<keyword evidence="6" id="KW-1185">Reference proteome</keyword>
<evidence type="ECO:0000259" key="4">
    <source>
        <dbReference type="PROSITE" id="PS51186"/>
    </source>
</evidence>
<evidence type="ECO:0000313" key="5">
    <source>
        <dbReference type="EMBL" id="KEZ87253.1"/>
    </source>
</evidence>
<evidence type="ECO:0000256" key="3">
    <source>
        <dbReference type="ARBA" id="ARBA00038502"/>
    </source>
</evidence>
<organism evidence="5 6">
    <name type="scientific">Clostridium sulfidigenes</name>
    <dbReference type="NCBI Taxonomy" id="318464"/>
    <lineage>
        <taxon>Bacteria</taxon>
        <taxon>Bacillati</taxon>
        <taxon>Bacillota</taxon>
        <taxon>Clostridia</taxon>
        <taxon>Eubacteriales</taxon>
        <taxon>Clostridiaceae</taxon>
        <taxon>Clostridium</taxon>
    </lineage>
</organism>
<dbReference type="SUPFAM" id="SSF55729">
    <property type="entry name" value="Acyl-CoA N-acyltransferases (Nat)"/>
    <property type="match status" value="1"/>
</dbReference>
<dbReference type="GO" id="GO:0005737">
    <property type="term" value="C:cytoplasm"/>
    <property type="evidence" value="ECO:0007669"/>
    <property type="project" value="TreeGrafter"/>
</dbReference>
<dbReference type="InterPro" id="IPR000182">
    <property type="entry name" value="GNAT_dom"/>
</dbReference>
<keyword evidence="2" id="KW-0012">Acyltransferase</keyword>
<evidence type="ECO:0000256" key="2">
    <source>
        <dbReference type="ARBA" id="ARBA00023315"/>
    </source>
</evidence>
<name>A0A084JE69_9CLOT</name>
<dbReference type="InterPro" id="IPR016181">
    <property type="entry name" value="Acyl_CoA_acyltransferase"/>
</dbReference>
<dbReference type="GO" id="GO:0008999">
    <property type="term" value="F:protein-N-terminal-alanine acetyltransferase activity"/>
    <property type="evidence" value="ECO:0007669"/>
    <property type="project" value="TreeGrafter"/>
</dbReference>
<dbReference type="EMBL" id="JPMD01000014">
    <property type="protein sequence ID" value="KEZ87253.1"/>
    <property type="molecule type" value="Genomic_DNA"/>
</dbReference>
<dbReference type="AlphaFoldDB" id="A0A084JE69"/>
<keyword evidence="1 5" id="KW-0808">Transferase</keyword>